<dbReference type="GO" id="GO:0006355">
    <property type="term" value="P:regulation of DNA-templated transcription"/>
    <property type="evidence" value="ECO:0007669"/>
    <property type="project" value="InterPro"/>
</dbReference>
<proteinExistence type="predicted"/>
<feature type="domain" description="Response regulatory" evidence="7">
    <location>
        <begin position="3"/>
        <end position="119"/>
    </location>
</feature>
<dbReference type="SUPFAM" id="SSF52172">
    <property type="entry name" value="CheY-like"/>
    <property type="match status" value="1"/>
</dbReference>
<keyword evidence="2" id="KW-0805">Transcription regulation</keyword>
<dbReference type="InterPro" id="IPR001789">
    <property type="entry name" value="Sig_transdc_resp-reg_receiver"/>
</dbReference>
<dbReference type="Pfam" id="PF00196">
    <property type="entry name" value="GerE"/>
    <property type="match status" value="1"/>
</dbReference>
<organism evidence="8 9">
    <name type="scientific">Saccharothrix coeruleofusca</name>
    <dbReference type="NCBI Taxonomy" id="33919"/>
    <lineage>
        <taxon>Bacteria</taxon>
        <taxon>Bacillati</taxon>
        <taxon>Actinomycetota</taxon>
        <taxon>Actinomycetes</taxon>
        <taxon>Pseudonocardiales</taxon>
        <taxon>Pseudonocardiaceae</taxon>
        <taxon>Saccharothrix</taxon>
    </lineage>
</organism>
<dbReference type="SMART" id="SM00421">
    <property type="entry name" value="HTH_LUXR"/>
    <property type="match status" value="1"/>
</dbReference>
<dbReference type="PANTHER" id="PTHR43214">
    <property type="entry name" value="TWO-COMPONENT RESPONSE REGULATOR"/>
    <property type="match status" value="1"/>
</dbReference>
<evidence type="ECO:0000313" key="9">
    <source>
        <dbReference type="Proteomes" id="UP000639606"/>
    </source>
</evidence>
<dbReference type="InterPro" id="IPR011006">
    <property type="entry name" value="CheY-like_superfamily"/>
</dbReference>
<dbReference type="GO" id="GO:0003677">
    <property type="term" value="F:DNA binding"/>
    <property type="evidence" value="ECO:0007669"/>
    <property type="project" value="UniProtKB-KW"/>
</dbReference>
<dbReference type="InterPro" id="IPR039420">
    <property type="entry name" value="WalR-like"/>
</dbReference>
<evidence type="ECO:0000256" key="2">
    <source>
        <dbReference type="ARBA" id="ARBA00023015"/>
    </source>
</evidence>
<dbReference type="Gene3D" id="3.40.50.2300">
    <property type="match status" value="1"/>
</dbReference>
<dbReference type="PROSITE" id="PS50110">
    <property type="entry name" value="RESPONSE_REGULATORY"/>
    <property type="match status" value="1"/>
</dbReference>
<dbReference type="Pfam" id="PF00072">
    <property type="entry name" value="Response_reg"/>
    <property type="match status" value="1"/>
</dbReference>
<dbReference type="SUPFAM" id="SSF46894">
    <property type="entry name" value="C-terminal effector domain of the bipartite response regulators"/>
    <property type="match status" value="1"/>
</dbReference>
<dbReference type="InterPro" id="IPR058245">
    <property type="entry name" value="NreC/VraR/RcsB-like_REC"/>
</dbReference>
<dbReference type="AlphaFoldDB" id="A0A918AKV0"/>
<protein>
    <submittedName>
        <fullName evidence="8">DNA-binding response regulator</fullName>
    </submittedName>
</protein>
<dbReference type="PROSITE" id="PS00622">
    <property type="entry name" value="HTH_LUXR_1"/>
    <property type="match status" value="1"/>
</dbReference>
<dbReference type="PRINTS" id="PR00038">
    <property type="entry name" value="HTHLUXR"/>
</dbReference>
<evidence type="ECO:0000256" key="5">
    <source>
        <dbReference type="PROSITE-ProRule" id="PRU00169"/>
    </source>
</evidence>
<dbReference type="SMART" id="SM00448">
    <property type="entry name" value="REC"/>
    <property type="match status" value="1"/>
</dbReference>
<dbReference type="RefSeq" id="WP_189223601.1">
    <property type="nucleotide sequence ID" value="NZ_BMRG01000004.1"/>
</dbReference>
<evidence type="ECO:0000259" key="7">
    <source>
        <dbReference type="PROSITE" id="PS50110"/>
    </source>
</evidence>
<dbReference type="CDD" id="cd06170">
    <property type="entry name" value="LuxR_C_like"/>
    <property type="match status" value="1"/>
</dbReference>
<comment type="caution">
    <text evidence="8">The sequence shown here is derived from an EMBL/GenBank/DDBJ whole genome shotgun (WGS) entry which is preliminary data.</text>
</comment>
<keyword evidence="1 5" id="KW-0597">Phosphoprotein</keyword>
<dbReference type="InterPro" id="IPR016032">
    <property type="entry name" value="Sig_transdc_resp-reg_C-effctor"/>
</dbReference>
<feature type="domain" description="HTH luxR-type" evidence="6">
    <location>
        <begin position="148"/>
        <end position="213"/>
    </location>
</feature>
<name>A0A918AKV0_9PSEU</name>
<keyword evidence="9" id="KW-1185">Reference proteome</keyword>
<feature type="modified residue" description="4-aspartylphosphate" evidence="5">
    <location>
        <position position="54"/>
    </location>
</feature>
<dbReference type="InterPro" id="IPR000792">
    <property type="entry name" value="Tscrpt_reg_LuxR_C"/>
</dbReference>
<dbReference type="PROSITE" id="PS50043">
    <property type="entry name" value="HTH_LUXR_2"/>
    <property type="match status" value="1"/>
</dbReference>
<evidence type="ECO:0000256" key="1">
    <source>
        <dbReference type="ARBA" id="ARBA00022553"/>
    </source>
</evidence>
<keyword evidence="3 8" id="KW-0238">DNA-binding</keyword>
<dbReference type="EMBL" id="BMRG01000004">
    <property type="protein sequence ID" value="GGP53753.1"/>
    <property type="molecule type" value="Genomic_DNA"/>
</dbReference>
<sequence>MIRVLVVDDETLVRTGLRMILEAADDIEVVAEAGNGTEAITAVARHRPQVVLMDVRMPRMDGVAALQEINRSQSPPKVLMLTTFDRDEFVHAALRARAAGFLLKDTAPRDLIAAVRTAADGSAVLAPTVTKRMIDAFADQFSPDVRAARERLAVLTARERDVAHAVARGLANAEIARALGMTETTIKAHVSRSLAKLRLTNRVQIALLVRDAGESGAWSAHAAESPRSQE</sequence>
<dbReference type="GO" id="GO:0000160">
    <property type="term" value="P:phosphorelay signal transduction system"/>
    <property type="evidence" value="ECO:0007669"/>
    <property type="project" value="InterPro"/>
</dbReference>
<evidence type="ECO:0000313" key="8">
    <source>
        <dbReference type="EMBL" id="GGP53753.1"/>
    </source>
</evidence>
<reference evidence="8" key="2">
    <citation type="submission" date="2020-09" db="EMBL/GenBank/DDBJ databases">
        <authorList>
            <person name="Sun Q."/>
            <person name="Ohkuma M."/>
        </authorList>
    </citation>
    <scope>NUCLEOTIDE SEQUENCE</scope>
    <source>
        <strain evidence="8">JCM 3313</strain>
    </source>
</reference>
<accession>A0A918AKV0</accession>
<evidence type="ECO:0000256" key="3">
    <source>
        <dbReference type="ARBA" id="ARBA00023125"/>
    </source>
</evidence>
<dbReference type="CDD" id="cd17535">
    <property type="entry name" value="REC_NarL-like"/>
    <property type="match status" value="1"/>
</dbReference>
<evidence type="ECO:0000259" key="6">
    <source>
        <dbReference type="PROSITE" id="PS50043"/>
    </source>
</evidence>
<evidence type="ECO:0000256" key="4">
    <source>
        <dbReference type="ARBA" id="ARBA00023163"/>
    </source>
</evidence>
<dbReference type="Proteomes" id="UP000639606">
    <property type="component" value="Unassembled WGS sequence"/>
</dbReference>
<reference evidence="8" key="1">
    <citation type="journal article" date="2014" name="Int. J. Syst. Evol. Microbiol.">
        <title>Complete genome sequence of Corynebacterium casei LMG S-19264T (=DSM 44701T), isolated from a smear-ripened cheese.</title>
        <authorList>
            <consortium name="US DOE Joint Genome Institute (JGI-PGF)"/>
            <person name="Walter F."/>
            <person name="Albersmeier A."/>
            <person name="Kalinowski J."/>
            <person name="Ruckert C."/>
        </authorList>
    </citation>
    <scope>NUCLEOTIDE SEQUENCE</scope>
    <source>
        <strain evidence="8">JCM 3313</strain>
    </source>
</reference>
<keyword evidence="4" id="KW-0804">Transcription</keyword>
<gene>
    <name evidence="8" type="ORF">GCM10010185_27480</name>
</gene>
<dbReference type="PANTHER" id="PTHR43214:SF24">
    <property type="entry name" value="TRANSCRIPTIONAL REGULATORY PROTEIN NARL-RELATED"/>
    <property type="match status" value="1"/>
</dbReference>